<dbReference type="EMBL" id="UXUI01008433">
    <property type="protein sequence ID" value="VDD91489.1"/>
    <property type="molecule type" value="Genomic_DNA"/>
</dbReference>
<evidence type="ECO:0000313" key="15">
    <source>
        <dbReference type="Proteomes" id="UP000274131"/>
    </source>
</evidence>
<accession>A0A0N4V8I7</accession>
<feature type="transmembrane region" description="Helical" evidence="11">
    <location>
        <begin position="213"/>
        <end position="233"/>
    </location>
</feature>
<evidence type="ECO:0000256" key="4">
    <source>
        <dbReference type="ARBA" id="ARBA00022737"/>
    </source>
</evidence>
<sequence length="745" mass="84550">MVVLATQMIGSKKVIANRNGAYSTDLVEPEIFGIRVVDIGKIKGFVAYSETGITIVHPDIKVRVNVFGYNLDKINLITLTTENCFNSAIYVTVQDFVVHKKDRIDFDVSFAESEEPYQICYEERSYSQFEDKVDDIKTWITTELISEKDHILPLYVQVTILLVLFCLSALMSGLNLGLMALTPQELQLIKQSGSKEEQQYAEAILPVRRKGNYLLCTILIMNVVVNAAIAIFLEDITDGMLAFIISSAGIVVVGEIIPQSICIKKGLAVGAHTIWLTRAFMFITYPLSYPISLLLDFFIGENMPVYDRNKLIQLMKMTGSQEDNELHSDLKIAVGGMEIYQKTVGEILTKIEDVFMLSEDTQLNATNIAEILRHGYTRIPVYSGEDRNNVVSLLLIRDLALIDPNDNFTVKNVCEYHRYPLRFVDETELLHSLLEEFKKGNYHLAIVVKHRKSSNLSEQRELLGIVTLEDIIEEILQAEIVDETDTIIDNVHRSKRKGIKEPHIAEMLSNEVTYKELSIQMEAQAIRYLREQTALFSEAYLEDKALSLLLRKNIKQVDVTRVQLVDGILNETTGVGLITKGTPSNRFIVIIEGEAVVEIKNMKFDVGPWTSFGIEVLQQLEEILKFDFCKDYSCGLIGPNSNLMKSIKFVPDFTLRVSGFCRFVQITPASYINAYQVTRIARNTRNGESLEAYSKLLHLTMDVPRGRGFSDTQLPHLEKIKEFNLVQRWKNTRDEERSGGKISYP</sequence>
<dbReference type="InterPro" id="IPR045095">
    <property type="entry name" value="ACDP"/>
</dbReference>
<dbReference type="InterPro" id="IPR002550">
    <property type="entry name" value="CNNM"/>
</dbReference>
<evidence type="ECO:0000256" key="3">
    <source>
        <dbReference type="ARBA" id="ARBA00022692"/>
    </source>
</evidence>
<dbReference type="Pfam" id="PF00571">
    <property type="entry name" value="CBS"/>
    <property type="match status" value="1"/>
</dbReference>
<evidence type="ECO:0000259" key="13">
    <source>
        <dbReference type="PROSITE" id="PS51846"/>
    </source>
</evidence>
<dbReference type="GO" id="GO:0010960">
    <property type="term" value="P:magnesium ion homeostasis"/>
    <property type="evidence" value="ECO:0007669"/>
    <property type="project" value="InterPro"/>
</dbReference>
<dbReference type="OrthoDB" id="5353557at2759"/>
<feature type="domain" description="CBS" evidence="12">
    <location>
        <begin position="416"/>
        <end position="483"/>
    </location>
</feature>
<evidence type="ECO:0000256" key="8">
    <source>
        <dbReference type="ARBA" id="ARBA00023136"/>
    </source>
</evidence>
<dbReference type="GO" id="GO:0022857">
    <property type="term" value="F:transmembrane transporter activity"/>
    <property type="evidence" value="ECO:0007669"/>
    <property type="project" value="TreeGrafter"/>
</dbReference>
<evidence type="ECO:0000256" key="7">
    <source>
        <dbReference type="ARBA" id="ARBA00023122"/>
    </source>
</evidence>
<feature type="transmembrane region" description="Helical" evidence="11">
    <location>
        <begin position="154"/>
        <end position="181"/>
    </location>
</feature>
<dbReference type="InterPro" id="IPR000644">
    <property type="entry name" value="CBS_dom"/>
</dbReference>
<reference evidence="14 15" key="2">
    <citation type="submission" date="2018-10" db="EMBL/GenBank/DDBJ databases">
        <authorList>
            <consortium name="Pathogen Informatics"/>
        </authorList>
    </citation>
    <scope>NUCLEOTIDE SEQUENCE [LARGE SCALE GENOMIC DNA]</scope>
</reference>
<feature type="domain" description="CNNM transmembrane" evidence="13">
    <location>
        <begin position="150"/>
        <end position="329"/>
    </location>
</feature>
<dbReference type="GO" id="GO:0040018">
    <property type="term" value="P:positive regulation of multicellular organism growth"/>
    <property type="evidence" value="ECO:0007669"/>
    <property type="project" value="UniProtKB-ARBA"/>
</dbReference>
<evidence type="ECO:0000313" key="14">
    <source>
        <dbReference type="EMBL" id="VDD91489.1"/>
    </source>
</evidence>
<keyword evidence="15" id="KW-1185">Reference proteome</keyword>
<dbReference type="PROSITE" id="PS51846">
    <property type="entry name" value="CNNM"/>
    <property type="match status" value="1"/>
</dbReference>
<keyword evidence="6" id="KW-0813">Transport</keyword>
<evidence type="ECO:0000256" key="5">
    <source>
        <dbReference type="ARBA" id="ARBA00022989"/>
    </source>
</evidence>
<dbReference type="AlphaFoldDB" id="A0A0N4V8I7"/>
<dbReference type="InterPro" id="IPR044751">
    <property type="entry name" value="Ion_transp-like_CBS"/>
</dbReference>
<dbReference type="FunFam" id="3.10.580.10:FF:000006">
    <property type="entry name" value="DUF21 and CBS domain protein"/>
    <property type="match status" value="1"/>
</dbReference>
<keyword evidence="4" id="KW-0677">Repeat</keyword>
<dbReference type="SUPFAM" id="SSF54631">
    <property type="entry name" value="CBS-domain pair"/>
    <property type="match status" value="1"/>
</dbReference>
<organism evidence="16">
    <name type="scientific">Enterobius vermicularis</name>
    <name type="common">Human pinworm</name>
    <dbReference type="NCBI Taxonomy" id="51028"/>
    <lineage>
        <taxon>Eukaryota</taxon>
        <taxon>Metazoa</taxon>
        <taxon>Ecdysozoa</taxon>
        <taxon>Nematoda</taxon>
        <taxon>Chromadorea</taxon>
        <taxon>Rhabditida</taxon>
        <taxon>Spirurina</taxon>
        <taxon>Oxyuridomorpha</taxon>
        <taxon>Oxyuroidea</taxon>
        <taxon>Oxyuridae</taxon>
        <taxon>Enterobius</taxon>
    </lineage>
</organism>
<evidence type="ECO:0000256" key="10">
    <source>
        <dbReference type="PROSITE-ProRule" id="PRU01193"/>
    </source>
</evidence>
<protein>
    <submittedName>
        <fullName evidence="16">Metal transporter CNNM2</fullName>
    </submittedName>
</protein>
<proteinExistence type="inferred from homology"/>
<dbReference type="Proteomes" id="UP000274131">
    <property type="component" value="Unassembled WGS sequence"/>
</dbReference>
<dbReference type="PANTHER" id="PTHR12064">
    <property type="entry name" value="METAL TRANSPORTER CNNM"/>
    <property type="match status" value="1"/>
</dbReference>
<dbReference type="InterPro" id="IPR046342">
    <property type="entry name" value="CBS_dom_sf"/>
</dbReference>
<evidence type="ECO:0000256" key="1">
    <source>
        <dbReference type="ARBA" id="ARBA00004554"/>
    </source>
</evidence>
<evidence type="ECO:0000256" key="6">
    <source>
        <dbReference type="ARBA" id="ARBA00023065"/>
    </source>
</evidence>
<feature type="transmembrane region" description="Helical" evidence="11">
    <location>
        <begin position="279"/>
        <end position="299"/>
    </location>
</feature>
<dbReference type="STRING" id="51028.A0A0N4V8I7"/>
<dbReference type="GO" id="GO:0040026">
    <property type="term" value="P:positive regulation of vulval development"/>
    <property type="evidence" value="ECO:0007669"/>
    <property type="project" value="UniProtKB-ARBA"/>
</dbReference>
<evidence type="ECO:0000256" key="2">
    <source>
        <dbReference type="ARBA" id="ARBA00010484"/>
    </source>
</evidence>
<keyword evidence="3 10" id="KW-0812">Transmembrane</keyword>
<dbReference type="PANTHER" id="PTHR12064:SF94">
    <property type="entry name" value="UNEXTENDED PROTEIN"/>
    <property type="match status" value="1"/>
</dbReference>
<evidence type="ECO:0000256" key="9">
    <source>
        <dbReference type="PROSITE-ProRule" id="PRU00703"/>
    </source>
</evidence>
<dbReference type="Pfam" id="PF01595">
    <property type="entry name" value="CNNM"/>
    <property type="match status" value="1"/>
</dbReference>
<dbReference type="Pfam" id="PF25562">
    <property type="entry name" value="CNBH_CNNM2_C"/>
    <property type="match status" value="1"/>
</dbReference>
<gene>
    <name evidence="14" type="ORF">EVEC_LOCUS6240</name>
</gene>
<evidence type="ECO:0000259" key="12">
    <source>
        <dbReference type="PROSITE" id="PS51371"/>
    </source>
</evidence>
<dbReference type="CDD" id="cd04590">
    <property type="entry name" value="CBS_pair_CorC_HlyC_assoc"/>
    <property type="match status" value="1"/>
</dbReference>
<dbReference type="GO" id="GO:0032026">
    <property type="term" value="P:response to magnesium ion"/>
    <property type="evidence" value="ECO:0007669"/>
    <property type="project" value="UniProtKB-ARBA"/>
</dbReference>
<dbReference type="Gene3D" id="3.10.580.10">
    <property type="entry name" value="CBS-domain"/>
    <property type="match status" value="1"/>
</dbReference>
<comment type="similarity">
    <text evidence="2">Belongs to the ACDP family.</text>
</comment>
<reference evidence="16" key="1">
    <citation type="submission" date="2017-02" db="UniProtKB">
        <authorList>
            <consortium name="WormBaseParasite"/>
        </authorList>
    </citation>
    <scope>IDENTIFICATION</scope>
</reference>
<dbReference type="PROSITE" id="PS51371">
    <property type="entry name" value="CBS"/>
    <property type="match status" value="1"/>
</dbReference>
<dbReference type="GO" id="GO:1905941">
    <property type="term" value="P:positive regulation of gonad development"/>
    <property type="evidence" value="ECO:0007669"/>
    <property type="project" value="UniProtKB-ARBA"/>
</dbReference>
<evidence type="ECO:0000256" key="11">
    <source>
        <dbReference type="SAM" id="Phobius"/>
    </source>
</evidence>
<keyword evidence="8 10" id="KW-0472">Membrane</keyword>
<evidence type="ECO:0000313" key="16">
    <source>
        <dbReference type="WBParaSite" id="EVEC_0000669201-mRNA-1"/>
    </source>
</evidence>
<keyword evidence="6" id="KW-0406">Ion transport</keyword>
<dbReference type="GO" id="GO:0016323">
    <property type="term" value="C:basolateral plasma membrane"/>
    <property type="evidence" value="ECO:0007669"/>
    <property type="project" value="UniProtKB-SubCell"/>
</dbReference>
<keyword evidence="7 9" id="KW-0129">CBS domain</keyword>
<dbReference type="WBParaSite" id="EVEC_0000669201-mRNA-1">
    <property type="protein sequence ID" value="EVEC_0000669201-mRNA-1"/>
    <property type="gene ID" value="EVEC_0000669201"/>
</dbReference>
<dbReference type="GO" id="GO:0015693">
    <property type="term" value="P:magnesium ion transport"/>
    <property type="evidence" value="ECO:0007669"/>
    <property type="project" value="UniProtKB-ARBA"/>
</dbReference>
<keyword evidence="5 10" id="KW-1133">Transmembrane helix</keyword>
<name>A0A0N4V8I7_ENTVE</name>
<dbReference type="GO" id="GO:0008340">
    <property type="term" value="P:determination of adult lifespan"/>
    <property type="evidence" value="ECO:0007669"/>
    <property type="project" value="UniProtKB-ARBA"/>
</dbReference>
<feature type="transmembrane region" description="Helical" evidence="11">
    <location>
        <begin position="239"/>
        <end position="258"/>
    </location>
</feature>
<comment type="subcellular location">
    <subcellularLocation>
        <location evidence="1">Basolateral cell membrane</location>
        <topology evidence="1">Multi-pass membrane protein</topology>
    </subcellularLocation>
</comment>